<feature type="transmembrane region" description="Helical" evidence="11">
    <location>
        <begin position="132"/>
        <end position="151"/>
    </location>
</feature>
<evidence type="ECO:0000256" key="9">
    <source>
        <dbReference type="ARBA" id="ARBA00023136"/>
    </source>
</evidence>
<protein>
    <recommendedName>
        <fullName evidence="4">Golgi apparatus membrane protein TVP38</fullName>
    </recommendedName>
    <alternativeName>
        <fullName evidence="5">Golgi apparatus membrane protein tvp38</fullName>
    </alternativeName>
</protein>
<feature type="compositionally biased region" description="Polar residues" evidence="10">
    <location>
        <begin position="10"/>
        <end position="20"/>
    </location>
</feature>
<sequence>MAGYERGQWQPPQRRNSGPSTGVEANLQAYPLKPIVHSHYQQTRLQLPYDEDDRESVRTAVVGDHTDEEPLYKSKTVSTFDSEEGVKASDYRSGGGGRTPSPTPSELKELKSGAIDWKSLGSWRFWIRREWLWYYVIFVLIVTITVLVSVFHKQIVHALTPAANWLHDTTGGWVVPIAVLFVISFPPLFGHEIVAMLCGLVWGLWIGFGIVAAGTLLGEIGNFYAFKYCCRSRGAKLERNKISYACLAKVVRDGGFKIALIARLSAIPGHFTTAIFSTCGMGIIVFTIAAILSMPKQVLGVYLGVILKQSEEGPPDKNSRILSNVVLGLTIVITVVAMWYIVRQMNKVKPQIIYRRRKARQAKFSRAPGLNEYPFATGLGHRAMASESTIVVNEPQYKAGDKLSYTPSYDSSSSSHLPLVAPQPVRPLSISQQGASHLSPLAGPYGSRFKEREESAEEVGWDMGAGRGLSDNPYRYQPTPPGGGSLR</sequence>
<dbReference type="OrthoDB" id="166803at2759"/>
<accession>A0A8H6LZB6</accession>
<feature type="region of interest" description="Disordered" evidence="10">
    <location>
        <begin position="83"/>
        <end position="107"/>
    </location>
</feature>
<evidence type="ECO:0000256" key="8">
    <source>
        <dbReference type="ARBA" id="ARBA00023034"/>
    </source>
</evidence>
<evidence type="ECO:0000256" key="11">
    <source>
        <dbReference type="SAM" id="Phobius"/>
    </source>
</evidence>
<feature type="domain" description="VTT" evidence="12">
    <location>
        <begin position="191"/>
        <end position="304"/>
    </location>
</feature>
<dbReference type="InterPro" id="IPR051076">
    <property type="entry name" value="Golgi_membrane_TVP38/TMEM64"/>
</dbReference>
<dbReference type="GO" id="GO:0000139">
    <property type="term" value="C:Golgi membrane"/>
    <property type="evidence" value="ECO:0007669"/>
    <property type="project" value="UniProtKB-SubCell"/>
</dbReference>
<organism evidence="13 14">
    <name type="scientific">Ephemerocybe angulata</name>
    <dbReference type="NCBI Taxonomy" id="980116"/>
    <lineage>
        <taxon>Eukaryota</taxon>
        <taxon>Fungi</taxon>
        <taxon>Dikarya</taxon>
        <taxon>Basidiomycota</taxon>
        <taxon>Agaricomycotina</taxon>
        <taxon>Agaricomycetes</taxon>
        <taxon>Agaricomycetidae</taxon>
        <taxon>Agaricales</taxon>
        <taxon>Agaricineae</taxon>
        <taxon>Psathyrellaceae</taxon>
        <taxon>Ephemerocybe</taxon>
    </lineage>
</organism>
<dbReference type="EMBL" id="JACGCI010000080">
    <property type="protein sequence ID" value="KAF6747574.1"/>
    <property type="molecule type" value="Genomic_DNA"/>
</dbReference>
<name>A0A8H6LZB6_9AGAR</name>
<dbReference type="Proteomes" id="UP000521943">
    <property type="component" value="Unassembled WGS sequence"/>
</dbReference>
<feature type="transmembrane region" description="Helical" evidence="11">
    <location>
        <begin position="171"/>
        <end position="189"/>
    </location>
</feature>
<keyword evidence="6 11" id="KW-0812">Transmembrane</keyword>
<evidence type="ECO:0000256" key="1">
    <source>
        <dbReference type="ARBA" id="ARBA00002978"/>
    </source>
</evidence>
<keyword evidence="14" id="KW-1185">Reference proteome</keyword>
<evidence type="ECO:0000256" key="2">
    <source>
        <dbReference type="ARBA" id="ARBA00004653"/>
    </source>
</evidence>
<feature type="transmembrane region" description="Helical" evidence="11">
    <location>
        <begin position="196"/>
        <end position="217"/>
    </location>
</feature>
<evidence type="ECO:0000259" key="12">
    <source>
        <dbReference type="Pfam" id="PF09335"/>
    </source>
</evidence>
<evidence type="ECO:0000256" key="10">
    <source>
        <dbReference type="SAM" id="MobiDB-lite"/>
    </source>
</evidence>
<comment type="caution">
    <text evidence="13">The sequence shown here is derived from an EMBL/GenBank/DDBJ whole genome shotgun (WGS) entry which is preliminary data.</text>
</comment>
<proteinExistence type="inferred from homology"/>
<evidence type="ECO:0000313" key="14">
    <source>
        <dbReference type="Proteomes" id="UP000521943"/>
    </source>
</evidence>
<dbReference type="InterPro" id="IPR032816">
    <property type="entry name" value="VTT_dom"/>
</dbReference>
<keyword evidence="7 11" id="KW-1133">Transmembrane helix</keyword>
<comment type="function">
    <text evidence="1">Golgi membrane protein involved in vesicular trafficking and spindle migration.</text>
</comment>
<gene>
    <name evidence="13" type="ORF">DFP72DRAFT_919677</name>
</gene>
<evidence type="ECO:0000256" key="7">
    <source>
        <dbReference type="ARBA" id="ARBA00022989"/>
    </source>
</evidence>
<feature type="region of interest" description="Disordered" evidence="10">
    <location>
        <begin position="1"/>
        <end position="26"/>
    </location>
</feature>
<evidence type="ECO:0000256" key="6">
    <source>
        <dbReference type="ARBA" id="ARBA00022692"/>
    </source>
</evidence>
<keyword evidence="9 11" id="KW-0472">Membrane</keyword>
<evidence type="ECO:0000256" key="4">
    <source>
        <dbReference type="ARBA" id="ARBA00013533"/>
    </source>
</evidence>
<reference evidence="13 14" key="1">
    <citation type="submission" date="2020-07" db="EMBL/GenBank/DDBJ databases">
        <title>Comparative genomics of pyrophilous fungi reveals a link between fire events and developmental genes.</title>
        <authorList>
            <consortium name="DOE Joint Genome Institute"/>
            <person name="Steindorff A.S."/>
            <person name="Carver A."/>
            <person name="Calhoun S."/>
            <person name="Stillman K."/>
            <person name="Liu H."/>
            <person name="Lipzen A."/>
            <person name="Pangilinan J."/>
            <person name="Labutti K."/>
            <person name="Bruns T.D."/>
            <person name="Grigoriev I.V."/>
        </authorList>
    </citation>
    <scope>NUCLEOTIDE SEQUENCE [LARGE SCALE GENOMIC DNA]</scope>
    <source>
        <strain evidence="13 14">CBS 144469</strain>
    </source>
</reference>
<feature type="transmembrane region" description="Helical" evidence="11">
    <location>
        <begin position="274"/>
        <end position="294"/>
    </location>
</feature>
<evidence type="ECO:0000256" key="3">
    <source>
        <dbReference type="ARBA" id="ARBA00008640"/>
    </source>
</evidence>
<comment type="similarity">
    <text evidence="3">Belongs to the TVP38/TMEM64 family.</text>
</comment>
<dbReference type="PANTHER" id="PTHR47549:SF2">
    <property type="entry name" value="GOLGI APPARATUS MEMBRANE PROTEIN TVP38"/>
    <property type="match status" value="1"/>
</dbReference>
<dbReference type="Pfam" id="PF09335">
    <property type="entry name" value="VTT_dom"/>
    <property type="match status" value="1"/>
</dbReference>
<dbReference type="PANTHER" id="PTHR47549">
    <property type="entry name" value="GOLGI APPARATUS MEMBRANE PROTEIN TVP38-RELATED"/>
    <property type="match status" value="1"/>
</dbReference>
<evidence type="ECO:0000256" key="5">
    <source>
        <dbReference type="ARBA" id="ARBA00020673"/>
    </source>
</evidence>
<feature type="transmembrane region" description="Helical" evidence="11">
    <location>
        <begin position="321"/>
        <end position="342"/>
    </location>
</feature>
<evidence type="ECO:0000313" key="13">
    <source>
        <dbReference type="EMBL" id="KAF6747574.1"/>
    </source>
</evidence>
<comment type="subcellular location">
    <subcellularLocation>
        <location evidence="2">Golgi apparatus membrane</location>
        <topology evidence="2">Multi-pass membrane protein</topology>
    </subcellularLocation>
</comment>
<keyword evidence="8" id="KW-0333">Golgi apparatus</keyword>
<dbReference type="AlphaFoldDB" id="A0A8H6LZB6"/>
<feature type="region of interest" description="Disordered" evidence="10">
    <location>
        <begin position="431"/>
        <end position="487"/>
    </location>
</feature>